<dbReference type="EC" id="2.7.7.65" evidence="1"/>
<dbReference type="FunFam" id="3.30.70.270:FF:000001">
    <property type="entry name" value="Diguanylate cyclase domain protein"/>
    <property type="match status" value="1"/>
</dbReference>
<dbReference type="PANTHER" id="PTHR45138:SF9">
    <property type="entry name" value="DIGUANYLATE CYCLASE DGCM-RELATED"/>
    <property type="match status" value="1"/>
</dbReference>
<feature type="region of interest" description="Disordered" evidence="5">
    <location>
        <begin position="1"/>
        <end position="31"/>
    </location>
</feature>
<evidence type="ECO:0000256" key="3">
    <source>
        <dbReference type="PROSITE-ProRule" id="PRU00169"/>
    </source>
</evidence>
<dbReference type="InterPro" id="IPR029787">
    <property type="entry name" value="Nucleotide_cyclase"/>
</dbReference>
<evidence type="ECO:0000259" key="7">
    <source>
        <dbReference type="PROSITE" id="PS50887"/>
    </source>
</evidence>
<feature type="modified residue" description="4-aspartylphosphate" evidence="3">
    <location>
        <position position="89"/>
    </location>
</feature>
<dbReference type="InterPro" id="IPR043128">
    <property type="entry name" value="Rev_trsase/Diguanyl_cyclase"/>
</dbReference>
<evidence type="ECO:0000313" key="9">
    <source>
        <dbReference type="Proteomes" id="UP000594778"/>
    </source>
</evidence>
<evidence type="ECO:0000256" key="1">
    <source>
        <dbReference type="ARBA" id="ARBA00012528"/>
    </source>
</evidence>
<accession>A0A7T2S2Y6</accession>
<name>A0A7T2S2Y6_DELAC</name>
<dbReference type="NCBIfam" id="TIGR00254">
    <property type="entry name" value="GGDEF"/>
    <property type="match status" value="1"/>
</dbReference>
<dbReference type="SUPFAM" id="SSF52172">
    <property type="entry name" value="CheY-like"/>
    <property type="match status" value="1"/>
</dbReference>
<evidence type="ECO:0000313" key="8">
    <source>
        <dbReference type="EMBL" id="QPS07986.1"/>
    </source>
</evidence>
<dbReference type="EMBL" id="CP065668">
    <property type="protein sequence ID" value="QPS07986.1"/>
    <property type="molecule type" value="Genomic_DNA"/>
</dbReference>
<dbReference type="GO" id="GO:0000160">
    <property type="term" value="P:phosphorelay signal transduction system"/>
    <property type="evidence" value="ECO:0007669"/>
    <property type="project" value="InterPro"/>
</dbReference>
<dbReference type="Pfam" id="PF00990">
    <property type="entry name" value="GGDEF"/>
    <property type="match status" value="1"/>
</dbReference>
<gene>
    <name evidence="8" type="ORF">I6G66_27600</name>
</gene>
<dbReference type="SMART" id="SM00448">
    <property type="entry name" value="REC"/>
    <property type="match status" value="1"/>
</dbReference>
<dbReference type="PROSITE" id="PS50110">
    <property type="entry name" value="RESPONSE_REGULATORY"/>
    <property type="match status" value="1"/>
</dbReference>
<dbReference type="Pfam" id="PF00072">
    <property type="entry name" value="Response_reg"/>
    <property type="match status" value="1"/>
</dbReference>
<dbReference type="Proteomes" id="UP000594778">
    <property type="component" value="Chromosome"/>
</dbReference>
<dbReference type="SUPFAM" id="SSF55073">
    <property type="entry name" value="Nucleotide cyclase"/>
    <property type="match status" value="1"/>
</dbReference>
<dbReference type="CDD" id="cd17574">
    <property type="entry name" value="REC_OmpR"/>
    <property type="match status" value="1"/>
</dbReference>
<dbReference type="AlphaFoldDB" id="A0A7T2S2Y6"/>
<dbReference type="Gene3D" id="3.40.50.2300">
    <property type="match status" value="1"/>
</dbReference>
<dbReference type="PANTHER" id="PTHR45138">
    <property type="entry name" value="REGULATORY COMPONENTS OF SENSORY TRANSDUCTION SYSTEM"/>
    <property type="match status" value="1"/>
</dbReference>
<evidence type="ECO:0000256" key="4">
    <source>
        <dbReference type="SAM" id="Coils"/>
    </source>
</evidence>
<dbReference type="CDD" id="cd01949">
    <property type="entry name" value="GGDEF"/>
    <property type="match status" value="1"/>
</dbReference>
<comment type="catalytic activity">
    <reaction evidence="2">
        <text>2 GTP = 3',3'-c-di-GMP + 2 diphosphate</text>
        <dbReference type="Rhea" id="RHEA:24898"/>
        <dbReference type="ChEBI" id="CHEBI:33019"/>
        <dbReference type="ChEBI" id="CHEBI:37565"/>
        <dbReference type="ChEBI" id="CHEBI:58805"/>
        <dbReference type="EC" id="2.7.7.65"/>
    </reaction>
</comment>
<feature type="domain" description="GGDEF" evidence="7">
    <location>
        <begin position="213"/>
        <end position="350"/>
    </location>
</feature>
<sequence length="360" mass="40218">MKAMPPAPPPLPTDSADSPAIEPSGARFAKPTDESAPFCVLVVEDQASVRTSLVSELLHAGVTRVLEAADGPSALELFREQRPDLVLLDIRLPGEDGYWVARQLREAEPGEWTPVIFLSGLDNDLDVWRGIEAGGDDYLVKPVKPIVLVAKLRAMRRLLDMRRRLVSLSAELHEANQKLNEMVELDQLTGLVNRRGFDRILHAEIASARREGQPLTLMLCDLDHFKRYNDTYGHVHGDECLKQIGRLLREVCVRPRDVAARYGGEEFALILPRTPRSGAMTFARAVGQMLRVLRIRHPDSPHESGLTLSGGITTCVPDEYTSAEAMLMRADQALYAAKAQGRDRFFSFEMQMDTVEQRRT</sequence>
<evidence type="ECO:0000256" key="5">
    <source>
        <dbReference type="SAM" id="MobiDB-lite"/>
    </source>
</evidence>
<proteinExistence type="predicted"/>
<dbReference type="InterPro" id="IPR001789">
    <property type="entry name" value="Sig_transdc_resp-reg_receiver"/>
</dbReference>
<evidence type="ECO:0000256" key="2">
    <source>
        <dbReference type="ARBA" id="ARBA00034247"/>
    </source>
</evidence>
<keyword evidence="4" id="KW-0175">Coiled coil</keyword>
<dbReference type="GO" id="GO:0052621">
    <property type="term" value="F:diguanylate cyclase activity"/>
    <property type="evidence" value="ECO:0007669"/>
    <property type="project" value="UniProtKB-EC"/>
</dbReference>
<dbReference type="SMART" id="SM00267">
    <property type="entry name" value="GGDEF"/>
    <property type="match status" value="1"/>
</dbReference>
<dbReference type="InterPro" id="IPR050469">
    <property type="entry name" value="Diguanylate_Cyclase"/>
</dbReference>
<feature type="coiled-coil region" evidence="4">
    <location>
        <begin position="158"/>
        <end position="185"/>
    </location>
</feature>
<dbReference type="RefSeq" id="WP_183019834.1">
    <property type="nucleotide sequence ID" value="NZ_CP065668.1"/>
</dbReference>
<protein>
    <recommendedName>
        <fullName evidence="1">diguanylate cyclase</fullName>
        <ecNumber evidence="1">2.7.7.65</ecNumber>
    </recommendedName>
</protein>
<feature type="domain" description="Response regulatory" evidence="6">
    <location>
        <begin position="39"/>
        <end position="156"/>
    </location>
</feature>
<evidence type="ECO:0000259" key="6">
    <source>
        <dbReference type="PROSITE" id="PS50110"/>
    </source>
</evidence>
<dbReference type="PROSITE" id="PS50887">
    <property type="entry name" value="GGDEF"/>
    <property type="match status" value="1"/>
</dbReference>
<organism evidence="8 9">
    <name type="scientific">Delftia acidovorans</name>
    <name type="common">Pseudomonas acidovorans</name>
    <name type="synonym">Comamonas acidovorans</name>
    <dbReference type="NCBI Taxonomy" id="80866"/>
    <lineage>
        <taxon>Bacteria</taxon>
        <taxon>Pseudomonadati</taxon>
        <taxon>Pseudomonadota</taxon>
        <taxon>Betaproteobacteria</taxon>
        <taxon>Burkholderiales</taxon>
        <taxon>Comamonadaceae</taxon>
        <taxon>Delftia</taxon>
    </lineage>
</organism>
<dbReference type="Gene3D" id="3.30.70.270">
    <property type="match status" value="1"/>
</dbReference>
<feature type="compositionally biased region" description="Pro residues" evidence="5">
    <location>
        <begin position="1"/>
        <end position="12"/>
    </location>
</feature>
<dbReference type="InterPro" id="IPR000160">
    <property type="entry name" value="GGDEF_dom"/>
</dbReference>
<dbReference type="InterPro" id="IPR011006">
    <property type="entry name" value="CheY-like_superfamily"/>
</dbReference>
<reference evidence="8 9" key="1">
    <citation type="submission" date="2020-12" db="EMBL/GenBank/DDBJ databases">
        <title>FDA dAtabase for Regulatory Grade micrObial Sequences (FDA-ARGOS): Supporting development and validation of Infectious Disease Dx tests.</title>
        <authorList>
            <person name="Sproer C."/>
            <person name="Gronow S."/>
            <person name="Severitt S."/>
            <person name="Schroder I."/>
            <person name="Tallon L."/>
            <person name="Sadzewicz L."/>
            <person name="Zhao X."/>
            <person name="Boylan J."/>
            <person name="Ott S."/>
            <person name="Bowen H."/>
            <person name="Vavikolanu K."/>
            <person name="Mehta A."/>
            <person name="Aluvathingal J."/>
            <person name="Nadendla S."/>
            <person name="Lowell S."/>
            <person name="Myers T."/>
            <person name="Yan Y."/>
            <person name="Sichtig H."/>
        </authorList>
    </citation>
    <scope>NUCLEOTIDE SEQUENCE [LARGE SCALE GENOMIC DNA]</scope>
    <source>
        <strain evidence="8 9">FDAARGOS_909</strain>
    </source>
</reference>
<keyword evidence="3" id="KW-0597">Phosphoprotein</keyword>